<dbReference type="SUPFAM" id="SSF50475">
    <property type="entry name" value="FMN-binding split barrel"/>
    <property type="match status" value="1"/>
</dbReference>
<keyword evidence="4" id="KW-1185">Reference proteome</keyword>
<dbReference type="STRING" id="1406858.GCA_000710895_03206"/>
<dbReference type="GO" id="GO:0070967">
    <property type="term" value="F:coenzyme F420 binding"/>
    <property type="evidence" value="ECO:0007669"/>
    <property type="project" value="TreeGrafter"/>
</dbReference>
<dbReference type="OrthoDB" id="163266at2"/>
<dbReference type="AlphaFoldDB" id="A0A378YSG0"/>
<dbReference type="Proteomes" id="UP000255467">
    <property type="component" value="Unassembled WGS sequence"/>
</dbReference>
<dbReference type="NCBIfam" id="TIGR00026">
    <property type="entry name" value="hi_GC_TIGR00026"/>
    <property type="match status" value="1"/>
</dbReference>
<dbReference type="Gene3D" id="2.30.110.10">
    <property type="entry name" value="Electron Transport, Fmn-binding Protein, Chain A"/>
    <property type="match status" value="1"/>
</dbReference>
<dbReference type="GO" id="GO:0016491">
    <property type="term" value="F:oxidoreductase activity"/>
    <property type="evidence" value="ECO:0007669"/>
    <property type="project" value="InterPro"/>
</dbReference>
<evidence type="ECO:0000313" key="4">
    <source>
        <dbReference type="Proteomes" id="UP000255467"/>
    </source>
</evidence>
<dbReference type="PANTHER" id="PTHR39428">
    <property type="entry name" value="F420H(2)-DEPENDENT QUINONE REDUCTASE RV1261C"/>
    <property type="match status" value="1"/>
</dbReference>
<sequence>MDIVKNIGPPTGLKRWFFRLPIHIYHWHLGWIFGGRMMLLHHIGRKSGKPREVVLEVVHHDPADGSYIVASGWGPTAAWYRNLQQNPEVTIQVGRRTIPVTAAFVPQQDGAEIFARYAVEHRRAAEKLLPRLMGYKVDGSQADFRAVGERIPFVRFVPRG</sequence>
<evidence type="ECO:0000313" key="3">
    <source>
        <dbReference type="EMBL" id="SUA79467.1"/>
    </source>
</evidence>
<comment type="similarity">
    <text evidence="1">Belongs to the F420H(2)-dependent quinone reductase family.</text>
</comment>
<reference evidence="3 4" key="1">
    <citation type="submission" date="2018-06" db="EMBL/GenBank/DDBJ databases">
        <authorList>
            <consortium name="Pathogen Informatics"/>
            <person name="Doyle S."/>
        </authorList>
    </citation>
    <scope>NUCLEOTIDE SEQUENCE [LARGE SCALE GENOMIC DNA]</scope>
    <source>
        <strain evidence="3 4">NCTC1934</strain>
    </source>
</reference>
<name>A0A378YSG0_9NOCA</name>
<proteinExistence type="inferred from homology"/>
<dbReference type="InterPro" id="IPR004378">
    <property type="entry name" value="F420H2_quin_Rdtase"/>
</dbReference>
<evidence type="ECO:0000256" key="1">
    <source>
        <dbReference type="ARBA" id="ARBA00008710"/>
    </source>
</evidence>
<dbReference type="RefSeq" id="WP_029929846.1">
    <property type="nucleotide sequence ID" value="NZ_JADLPU010000005.1"/>
</dbReference>
<comment type="catalytic activity">
    <reaction evidence="2">
        <text>oxidized coenzyme F420-(gamma-L-Glu)(n) + a quinol + H(+) = reduced coenzyme F420-(gamma-L-Glu)(n) + a quinone</text>
        <dbReference type="Rhea" id="RHEA:39663"/>
        <dbReference type="Rhea" id="RHEA-COMP:12939"/>
        <dbReference type="Rhea" id="RHEA-COMP:14378"/>
        <dbReference type="ChEBI" id="CHEBI:15378"/>
        <dbReference type="ChEBI" id="CHEBI:24646"/>
        <dbReference type="ChEBI" id="CHEBI:132124"/>
        <dbReference type="ChEBI" id="CHEBI:133980"/>
        <dbReference type="ChEBI" id="CHEBI:139511"/>
    </reaction>
</comment>
<dbReference type="EMBL" id="UGRY01000002">
    <property type="protein sequence ID" value="SUA79467.1"/>
    <property type="molecule type" value="Genomic_DNA"/>
</dbReference>
<dbReference type="InterPro" id="IPR012349">
    <property type="entry name" value="Split_barrel_FMN-bd"/>
</dbReference>
<dbReference type="Pfam" id="PF04075">
    <property type="entry name" value="F420H2_quin_red"/>
    <property type="match status" value="1"/>
</dbReference>
<dbReference type="GO" id="GO:0005886">
    <property type="term" value="C:plasma membrane"/>
    <property type="evidence" value="ECO:0007669"/>
    <property type="project" value="TreeGrafter"/>
</dbReference>
<organism evidence="3 4">
    <name type="scientific">Nocardia otitidiscaviarum</name>
    <dbReference type="NCBI Taxonomy" id="1823"/>
    <lineage>
        <taxon>Bacteria</taxon>
        <taxon>Bacillati</taxon>
        <taxon>Actinomycetota</taxon>
        <taxon>Actinomycetes</taxon>
        <taxon>Mycobacteriales</taxon>
        <taxon>Nocardiaceae</taxon>
        <taxon>Nocardia</taxon>
    </lineage>
</organism>
<protein>
    <submittedName>
        <fullName evidence="3">Deazaflavin-dependent oxidoreductase, nitroreductase family</fullName>
    </submittedName>
</protein>
<gene>
    <name evidence="3" type="ORF">NCTC1934_03803</name>
</gene>
<evidence type="ECO:0000256" key="2">
    <source>
        <dbReference type="ARBA" id="ARBA00049106"/>
    </source>
</evidence>
<dbReference type="PANTHER" id="PTHR39428:SF3">
    <property type="entry name" value="DEAZAFLAVIN-DEPENDENT NITROREDUCTASE"/>
    <property type="match status" value="1"/>
</dbReference>
<accession>A0A378YSG0</accession>